<keyword evidence="1" id="KW-0472">Membrane</keyword>
<keyword evidence="1" id="KW-0812">Transmembrane</keyword>
<reference evidence="2 3" key="1">
    <citation type="journal article" date="2017" name="Int. J. Syst. Evol. Microbiol.">
        <title>Mycobacterium talmoniae sp. nov., a slowly growing mycobacterium isolated from human respiratory samples.</title>
        <authorList>
            <person name="Davidson R.M."/>
            <person name="DeGroote M.A."/>
            <person name="Marola J.L."/>
            <person name="Buss S."/>
            <person name="Jones V."/>
            <person name="McNeil M.R."/>
            <person name="Freifeld A.G."/>
            <person name="Elaine Epperson L."/>
            <person name="Hasan N.A."/>
            <person name="Jackson M."/>
            <person name="Iwen P.C."/>
            <person name="Salfinger M."/>
            <person name="Strong M."/>
        </authorList>
    </citation>
    <scope>NUCLEOTIDE SEQUENCE [LARGE SCALE GENOMIC DNA]</scope>
    <source>
        <strain evidence="2 3">ATCC BAA-2683</strain>
    </source>
</reference>
<accession>A0A2S8BBE8</accession>
<sequence>MIFPMRSDHQLGSVGPGPSSWLPPELLLLLVFTICGAGVVCGVATTAVVATA</sequence>
<organism evidence="2 3">
    <name type="scientific">Mycobacterium talmoniae</name>
    <dbReference type="NCBI Taxonomy" id="1858794"/>
    <lineage>
        <taxon>Bacteria</taxon>
        <taxon>Bacillati</taxon>
        <taxon>Actinomycetota</taxon>
        <taxon>Actinomycetes</taxon>
        <taxon>Mycobacteriales</taxon>
        <taxon>Mycobacteriaceae</taxon>
        <taxon>Mycobacterium</taxon>
    </lineage>
</organism>
<evidence type="ECO:0000313" key="2">
    <source>
        <dbReference type="EMBL" id="PQM43969.1"/>
    </source>
</evidence>
<feature type="transmembrane region" description="Helical" evidence="1">
    <location>
        <begin position="26"/>
        <end position="50"/>
    </location>
</feature>
<dbReference type="EMBL" id="PPEA01001099">
    <property type="protein sequence ID" value="PQM43969.1"/>
    <property type="molecule type" value="Genomic_DNA"/>
</dbReference>
<proteinExistence type="predicted"/>
<gene>
    <name evidence="2" type="ORF">C1Y40_05872</name>
</gene>
<evidence type="ECO:0000256" key="1">
    <source>
        <dbReference type="SAM" id="Phobius"/>
    </source>
</evidence>
<keyword evidence="1" id="KW-1133">Transmembrane helix</keyword>
<protein>
    <submittedName>
        <fullName evidence="2">Uncharacterized protein</fullName>
    </submittedName>
</protein>
<comment type="caution">
    <text evidence="2">The sequence shown here is derived from an EMBL/GenBank/DDBJ whole genome shotgun (WGS) entry which is preliminary data.</text>
</comment>
<evidence type="ECO:0000313" key="3">
    <source>
        <dbReference type="Proteomes" id="UP000238296"/>
    </source>
</evidence>
<dbReference type="Proteomes" id="UP000238296">
    <property type="component" value="Unassembled WGS sequence"/>
</dbReference>
<dbReference type="AlphaFoldDB" id="A0A2S8BBE8"/>
<name>A0A2S8BBE8_9MYCO</name>